<sequence length="52" mass="5638">MSNLIPLWLASARRFIWKHSKQRRKAGETLSQQASAAGSGSRAAMDGFTASC</sequence>
<dbReference type="AlphaFoldDB" id="A0A8J6QU03"/>
<gene>
    <name evidence="2" type="ORF">IC617_07835</name>
</gene>
<keyword evidence="3" id="KW-1185">Reference proteome</keyword>
<dbReference type="Proteomes" id="UP000638014">
    <property type="component" value="Unassembled WGS sequence"/>
</dbReference>
<accession>A0A8J6QU03</accession>
<dbReference type="EMBL" id="JACXAF010000008">
    <property type="protein sequence ID" value="MBD1389332.1"/>
    <property type="molecule type" value="Genomic_DNA"/>
</dbReference>
<organism evidence="2 3">
    <name type="scientific">Neiella litorisoli</name>
    <dbReference type="NCBI Taxonomy" id="2771431"/>
    <lineage>
        <taxon>Bacteria</taxon>
        <taxon>Pseudomonadati</taxon>
        <taxon>Pseudomonadota</taxon>
        <taxon>Gammaproteobacteria</taxon>
        <taxon>Alteromonadales</taxon>
        <taxon>Echinimonadaceae</taxon>
        <taxon>Neiella</taxon>
    </lineage>
</organism>
<protein>
    <submittedName>
        <fullName evidence="2">Uncharacterized protein</fullName>
    </submittedName>
</protein>
<dbReference type="RefSeq" id="WP_191144431.1">
    <property type="nucleotide sequence ID" value="NZ_JACXAF010000008.1"/>
</dbReference>
<feature type="compositionally biased region" description="Low complexity" evidence="1">
    <location>
        <begin position="31"/>
        <end position="44"/>
    </location>
</feature>
<comment type="caution">
    <text evidence="2">The sequence shown here is derived from an EMBL/GenBank/DDBJ whole genome shotgun (WGS) entry which is preliminary data.</text>
</comment>
<evidence type="ECO:0000313" key="2">
    <source>
        <dbReference type="EMBL" id="MBD1389332.1"/>
    </source>
</evidence>
<name>A0A8J6QU03_9GAMM</name>
<reference evidence="2" key="1">
    <citation type="submission" date="2020-09" db="EMBL/GenBank/DDBJ databases">
        <title>A novel bacterium of genus Neiella, isolated from South China Sea.</title>
        <authorList>
            <person name="Huang H."/>
            <person name="Mo K."/>
            <person name="Hu Y."/>
        </authorList>
    </citation>
    <scope>NUCLEOTIDE SEQUENCE</scope>
    <source>
        <strain evidence="2">HB171785</strain>
    </source>
</reference>
<evidence type="ECO:0000256" key="1">
    <source>
        <dbReference type="SAM" id="MobiDB-lite"/>
    </source>
</evidence>
<feature type="region of interest" description="Disordered" evidence="1">
    <location>
        <begin position="23"/>
        <end position="52"/>
    </location>
</feature>
<proteinExistence type="predicted"/>
<evidence type="ECO:0000313" key="3">
    <source>
        <dbReference type="Proteomes" id="UP000638014"/>
    </source>
</evidence>